<evidence type="ECO:0000256" key="1">
    <source>
        <dbReference type="SAM" id="MobiDB-lite"/>
    </source>
</evidence>
<proteinExistence type="predicted"/>
<dbReference type="AlphaFoldDB" id="A0A0L0D087"/>
<sequence length="490" mass="57296">MTCDHDYFSLKSPKTLNIDNGEEEYEKLGNERRDVQNMNDAEDVSLYKNKKYNPKKNVDKNNVDKNNIDKGNVDKSNVDKNNIDKGNVDKSNVDKSNVDKSNVDMCEGNNIKSTDRKSNNTKRNSSKYNGLEERDDEDNSNNNNNMNSMYDRNMVNTTYYENVQHMISKDDNESFDNYPKESKDLSEKFMNKNMLDNNNNSNNNNNNNNNNNTIMNEEDIFMKYIEDTKNNDSSKNFVNDKEFVCTMSKDKYSEMNRSTTEIFDNMNCIEYTDEYKQTNNQNFNSTIMMKEDTNKDDIKNVYRNISMDPKDCSGINFNEMNVEEDNNVVIGNNSNLESYENMGNENYTENIMYRNKKEQDEDEGDNDEEDKNSNNNYNLNDHNNNTEEERKKNDTFYKKNGDYKNMLSNQDIYNETENINDSTTECTIVKDVPKCITNNHIQGNLLDNTYLPKDVNANFRSYEQVDVKDNNSLLHTPIGCENKNKSYVNF</sequence>
<feature type="region of interest" description="Disordered" evidence="1">
    <location>
        <begin position="49"/>
        <end position="149"/>
    </location>
</feature>
<evidence type="ECO:0000313" key="3">
    <source>
        <dbReference type="Proteomes" id="UP000054566"/>
    </source>
</evidence>
<name>A0A0L0D087_PLAFA</name>
<feature type="compositionally biased region" description="Low complexity" evidence="1">
    <location>
        <begin position="140"/>
        <end position="149"/>
    </location>
</feature>
<feature type="compositionally biased region" description="Acidic residues" evidence="1">
    <location>
        <begin position="360"/>
        <end position="370"/>
    </location>
</feature>
<feature type="compositionally biased region" description="Low complexity" evidence="1">
    <location>
        <begin position="373"/>
        <end position="383"/>
    </location>
</feature>
<dbReference type="EMBL" id="GG664887">
    <property type="protein sequence ID" value="KNC38105.1"/>
    <property type="molecule type" value="Genomic_DNA"/>
</dbReference>
<feature type="non-terminal residue" evidence="2">
    <location>
        <position position="490"/>
    </location>
</feature>
<accession>A0A0L0D087</accession>
<organism evidence="2 3">
    <name type="scientific">Plasmodium falciparum RAJ116</name>
    <dbReference type="NCBI Taxonomy" id="580058"/>
    <lineage>
        <taxon>Eukaryota</taxon>
        <taxon>Sar</taxon>
        <taxon>Alveolata</taxon>
        <taxon>Apicomplexa</taxon>
        <taxon>Aconoidasida</taxon>
        <taxon>Haemosporida</taxon>
        <taxon>Plasmodiidae</taxon>
        <taxon>Plasmodium</taxon>
        <taxon>Plasmodium (Laverania)</taxon>
    </lineage>
</organism>
<evidence type="ECO:0000313" key="2">
    <source>
        <dbReference type="EMBL" id="KNC38105.1"/>
    </source>
</evidence>
<reference evidence="3" key="2">
    <citation type="submission" date="2015-07" db="EMBL/GenBank/DDBJ databases">
        <title>The genome sequence of Plasmodium falciparum RAJ116.</title>
        <authorList>
            <consortium name="The Broad Institute Genome Sequencing Platform"/>
            <person name="Volkman S.K."/>
            <person name="Neafsey D.E."/>
            <person name="Dash A.P."/>
            <person name="Chitnis C.E."/>
            <person name="Hartl D.L."/>
            <person name="Young S.K."/>
            <person name="Kodira C.D."/>
            <person name="Zeng Q."/>
            <person name="Koehrsen M."/>
            <person name="Godfrey P."/>
            <person name="Alvarado L."/>
            <person name="Berlin A."/>
            <person name="Borenstein D."/>
            <person name="Chen Z."/>
            <person name="Engels R."/>
            <person name="Freedman E."/>
            <person name="Gellesch M."/>
            <person name="Goldberg J."/>
            <person name="Griggs A."/>
            <person name="Gujja S."/>
            <person name="Heiman D."/>
            <person name="Hepburn T."/>
            <person name="Howarth C."/>
            <person name="Jen D."/>
            <person name="Larson L."/>
            <person name="Lewis B."/>
            <person name="Mehta T."/>
            <person name="Park D."/>
            <person name="Pearson M."/>
            <person name="Roberts A."/>
            <person name="Saif S."/>
            <person name="Shea T."/>
            <person name="Shenoy N."/>
            <person name="Sisk P."/>
            <person name="Stolte C."/>
            <person name="Sykes S."/>
            <person name="Walk T."/>
            <person name="White J."/>
            <person name="Yandava C."/>
            <person name="Wirth D.F."/>
            <person name="Nusbaum C."/>
            <person name="Birren B."/>
        </authorList>
    </citation>
    <scope>NUCLEOTIDE SEQUENCE [LARGE SCALE GENOMIC DNA]</scope>
    <source>
        <strain evidence="3">RAJ116</strain>
    </source>
</reference>
<protein>
    <submittedName>
        <fullName evidence="2">Uncharacterized protein</fullName>
    </submittedName>
</protein>
<dbReference type="Proteomes" id="UP000054566">
    <property type="component" value="Unassembled WGS sequence"/>
</dbReference>
<feature type="compositionally biased region" description="Basic and acidic residues" evidence="1">
    <location>
        <begin position="384"/>
        <end position="398"/>
    </location>
</feature>
<reference evidence="3" key="1">
    <citation type="submission" date="2015-07" db="EMBL/GenBank/DDBJ databases">
        <title>Annotation of Plasmodium falciparum RAJ116.</title>
        <authorList>
            <consortium name="The Broad Institute Genome Sequencing Platform"/>
            <person name="Volkman S.K."/>
            <person name="Neafsey D.E."/>
            <person name="Dash A.P."/>
            <person name="Chitnis C.E."/>
            <person name="Hartl D.L."/>
            <person name="Young S.K."/>
            <person name="Zeng Q."/>
            <person name="Koehrsen M."/>
            <person name="Alvarado L."/>
            <person name="Berlin A."/>
            <person name="Borenstein D."/>
            <person name="Chapman S.B."/>
            <person name="Chen Z."/>
            <person name="Engels R."/>
            <person name="Freedman E."/>
            <person name="Gellesch M."/>
            <person name="Goldberg J."/>
            <person name="Griggs A."/>
            <person name="Gujja S."/>
            <person name="Heilman E.R."/>
            <person name="Heiman D.I."/>
            <person name="Howarth C."/>
            <person name="Jen D."/>
            <person name="Larson L."/>
            <person name="Mehta T."/>
            <person name="Neiman D."/>
            <person name="Park D."/>
            <person name="Pearson M."/>
            <person name="Roberts A."/>
            <person name="Saif S."/>
            <person name="Shea T."/>
            <person name="Shenoy N."/>
            <person name="Sisk P."/>
            <person name="Stolte C."/>
            <person name="Sykes S."/>
            <person name="Walk T."/>
            <person name="White J."/>
            <person name="Yandava C."/>
            <person name="Haas B."/>
            <person name="Henn M.R."/>
            <person name="Nusbaum C."/>
            <person name="Birren B."/>
        </authorList>
    </citation>
    <scope>NUCLEOTIDE SEQUENCE [LARGE SCALE GENOMIC DNA]</scope>
    <source>
        <strain evidence="3">RAJ116</strain>
    </source>
</reference>
<feature type="region of interest" description="Disordered" evidence="1">
    <location>
        <begin position="357"/>
        <end position="398"/>
    </location>
</feature>
<feature type="compositionally biased region" description="Basic and acidic residues" evidence="1">
    <location>
        <begin position="56"/>
        <end position="102"/>
    </location>
</feature>
<gene>
    <name evidence="2" type="ORF">PFLG_03143</name>
</gene>